<dbReference type="PROSITE" id="PS50102">
    <property type="entry name" value="RRM"/>
    <property type="match status" value="1"/>
</dbReference>
<dbReference type="Proteomes" id="UP000314985">
    <property type="component" value="Unassembled WGS sequence"/>
</dbReference>
<dbReference type="AlphaFoldDB" id="A0A4X1T4U6"/>
<dbReference type="InterPro" id="IPR035979">
    <property type="entry name" value="RBD_domain_sf"/>
</dbReference>
<reference evidence="7" key="1">
    <citation type="submission" date="2017-08" db="EMBL/GenBank/DDBJ databases">
        <title>USMARCv1.0.</title>
        <authorList>
            <person name="Hannum G.I."/>
            <person name="Koren S."/>
            <person name="Schroeder S.G."/>
            <person name="Chin S.C."/>
            <person name="Nonneman D.J."/>
            <person name="Becker S.A."/>
            <person name="Rosen B.D."/>
            <person name="Bickhart D.M."/>
            <person name="Putnam N.H."/>
            <person name="Green R.E."/>
            <person name="Tuggle C.K."/>
            <person name="Liu H."/>
            <person name="Rohrer G.A."/>
            <person name="Warr A."/>
            <person name="Hall R."/>
            <person name="Kim K."/>
            <person name="Hume D.A."/>
            <person name="Talbot R."/>
            <person name="Chow W."/>
            <person name="Howe K."/>
            <person name="Schwartz A.S."/>
            <person name="Watson M."/>
            <person name="Archibald A.L."/>
            <person name="Phillippy A.M."/>
            <person name="Smith T.P.L."/>
        </authorList>
    </citation>
    <scope>NUCLEOTIDE SEQUENCE [LARGE SCALE GENOMIC DNA]</scope>
</reference>
<feature type="domain" description="RRM" evidence="5">
    <location>
        <begin position="111"/>
        <end position="186"/>
    </location>
</feature>
<evidence type="ECO:0000256" key="4">
    <source>
        <dbReference type="SAM" id="MobiDB-lite"/>
    </source>
</evidence>
<feature type="compositionally biased region" description="Gly residues" evidence="4">
    <location>
        <begin position="332"/>
        <end position="345"/>
    </location>
</feature>
<dbReference type="InterPro" id="IPR000504">
    <property type="entry name" value="RRM_dom"/>
</dbReference>
<evidence type="ECO:0000259" key="5">
    <source>
        <dbReference type="PROSITE" id="PS50102"/>
    </source>
</evidence>
<dbReference type="PANTHER" id="PTHR48026:SF13">
    <property type="entry name" value="HETEROGENEOUS NUCLEAR RIBONUCLEOPROTEINS A2_B1"/>
    <property type="match status" value="1"/>
</dbReference>
<dbReference type="SMART" id="SM00360">
    <property type="entry name" value="RRM"/>
    <property type="match status" value="1"/>
</dbReference>
<feature type="region of interest" description="Disordered" evidence="4">
    <location>
        <begin position="332"/>
        <end position="353"/>
    </location>
</feature>
<evidence type="ECO:0000313" key="7">
    <source>
        <dbReference type="Proteomes" id="UP000314985"/>
    </source>
</evidence>
<organism evidence="6 7">
    <name type="scientific">Sus scrofa</name>
    <name type="common">Pig</name>
    <dbReference type="NCBI Taxonomy" id="9823"/>
    <lineage>
        <taxon>Eukaryota</taxon>
        <taxon>Metazoa</taxon>
        <taxon>Chordata</taxon>
        <taxon>Craniata</taxon>
        <taxon>Vertebrata</taxon>
        <taxon>Euteleostomi</taxon>
        <taxon>Mammalia</taxon>
        <taxon>Eutheria</taxon>
        <taxon>Laurasiatheria</taxon>
        <taxon>Artiodactyla</taxon>
        <taxon>Suina</taxon>
        <taxon>Suidae</taxon>
        <taxon>Sus</taxon>
    </lineage>
</organism>
<dbReference type="SUPFAM" id="SSF54928">
    <property type="entry name" value="RNA-binding domain, RBD"/>
    <property type="match status" value="2"/>
</dbReference>
<dbReference type="FunFam" id="3.30.70.330:FF:000158">
    <property type="entry name" value="heterogeneous nuclear ribonucleoprotein A3 isoform X1"/>
    <property type="match status" value="1"/>
</dbReference>
<dbReference type="InterPro" id="IPR021662">
    <property type="entry name" value="HnRNPA1/A2_C"/>
</dbReference>
<proteinExistence type="predicted"/>
<evidence type="ECO:0000256" key="3">
    <source>
        <dbReference type="PROSITE-ProRule" id="PRU00176"/>
    </source>
</evidence>
<protein>
    <recommendedName>
        <fullName evidence="5">RRM domain-containing protein</fullName>
    </recommendedName>
</protein>
<evidence type="ECO:0000256" key="1">
    <source>
        <dbReference type="ARBA" id="ARBA00022737"/>
    </source>
</evidence>
<dbReference type="PANTHER" id="PTHR48026">
    <property type="entry name" value="HOMOLOGOUS TO DROSOPHILA SQD (SQUID) PROTEIN"/>
    <property type="match status" value="1"/>
</dbReference>
<evidence type="ECO:0000256" key="2">
    <source>
        <dbReference type="ARBA" id="ARBA00022884"/>
    </source>
</evidence>
<dbReference type="Pfam" id="PF11627">
    <property type="entry name" value="HnRNPA1_LC"/>
    <property type="match status" value="1"/>
</dbReference>
<keyword evidence="2 3" id="KW-0694">RNA-binding</keyword>
<evidence type="ECO:0000313" key="6">
    <source>
        <dbReference type="Ensembl" id="ENSSSCP00070009894.1"/>
    </source>
</evidence>
<reference evidence="6" key="2">
    <citation type="submission" date="2025-08" db="UniProtKB">
        <authorList>
            <consortium name="Ensembl"/>
        </authorList>
    </citation>
    <scope>IDENTIFICATION</scope>
</reference>
<dbReference type="InterPro" id="IPR012677">
    <property type="entry name" value="Nucleotide-bd_a/b_plait_sf"/>
</dbReference>
<name>A0A4X1T4U6_PIG</name>
<feature type="region of interest" description="Disordered" evidence="4">
    <location>
        <begin position="196"/>
        <end position="217"/>
    </location>
</feature>
<dbReference type="Pfam" id="PF00076">
    <property type="entry name" value="RRM_1"/>
    <property type="match status" value="1"/>
</dbReference>
<dbReference type="GO" id="GO:0005634">
    <property type="term" value="C:nucleus"/>
    <property type="evidence" value="ECO:0007669"/>
    <property type="project" value="UniProtKB-ARBA"/>
</dbReference>
<dbReference type="GO" id="GO:0003723">
    <property type="term" value="F:RNA binding"/>
    <property type="evidence" value="ECO:0007669"/>
    <property type="project" value="UniProtKB-UniRule"/>
</dbReference>
<dbReference type="Gene3D" id="3.30.70.330">
    <property type="match status" value="2"/>
</dbReference>
<dbReference type="Ensembl" id="ENSSSCT00070012008.1">
    <property type="protein sequence ID" value="ENSSSCP00070009894.1"/>
    <property type="gene ID" value="ENSSSCG00070006295.1"/>
</dbReference>
<keyword evidence="1" id="KW-0677">Repeat</keyword>
<sequence>MEKTSKSVPLKKKKRESEQFRKLFIGGLCSETKEESLRNYYQQWGKLTDCVVIRILQAKDREDSGLSSFHPWPRLMLPWRPDLIPLMEEWWPPNALSQERNLESRGLCHHKKLFVGGIKEDTTERHLRDYFERYGTIDAIEIIRQSGRKTAFGFVTFDDHDPVDKIVLQKYHTINGHHAQLEKALSRQGMQEVQSSRRRRGRHVGFGDIPSGGGGGGGGGNFGAGPGRNFRGGSEGYARGPVLGDGYYEYGGGPAGGSFGGCPGYGGGYGDRGAGYSNLSSGFGDGYGNYGGGDYGEGNYNAFGNYNQDPSNYGPVKNGNFGESRHMVAPYGGGDYGPGGSGGNEGYREARPY</sequence>
<accession>A0A4X1T4U6</accession>